<comment type="caution">
    <text evidence="2">The sequence shown here is derived from an EMBL/GenBank/DDBJ whole genome shotgun (WGS) entry which is preliminary data.</text>
</comment>
<gene>
    <name evidence="2" type="ORF">G2W53_010074</name>
</gene>
<feature type="domain" description="Endonuclease/exonuclease/phosphatase" evidence="1">
    <location>
        <begin position="80"/>
        <end position="203"/>
    </location>
</feature>
<dbReference type="InterPro" id="IPR036691">
    <property type="entry name" value="Endo/exonu/phosph_ase_sf"/>
</dbReference>
<keyword evidence="2" id="KW-0548">Nucleotidyltransferase</keyword>
<protein>
    <submittedName>
        <fullName evidence="2">Reverse transcriptase</fullName>
    </submittedName>
</protein>
<reference evidence="2" key="1">
    <citation type="submission" date="2020-09" db="EMBL/GenBank/DDBJ databases">
        <title>Genome-Enabled Discovery of Anthraquinone Biosynthesis in Senna tora.</title>
        <authorList>
            <person name="Kang S.-H."/>
            <person name="Pandey R.P."/>
            <person name="Lee C.-M."/>
            <person name="Sim J.-S."/>
            <person name="Jeong J.-T."/>
            <person name="Choi B.-S."/>
            <person name="Jung M."/>
            <person name="Ginzburg D."/>
            <person name="Zhao K."/>
            <person name="Won S.Y."/>
            <person name="Oh T.-J."/>
            <person name="Yu Y."/>
            <person name="Kim N.-H."/>
            <person name="Lee O.R."/>
            <person name="Lee T.-H."/>
            <person name="Bashyal P."/>
            <person name="Kim T.-S."/>
            <person name="Lee W.-H."/>
            <person name="Kawkins C."/>
            <person name="Kim C.-K."/>
            <person name="Kim J.S."/>
            <person name="Ahn B.O."/>
            <person name="Rhee S.Y."/>
            <person name="Sohng J.K."/>
        </authorList>
    </citation>
    <scope>NUCLEOTIDE SEQUENCE</scope>
    <source>
        <tissue evidence="2">Leaf</tissue>
    </source>
</reference>
<organism evidence="2 3">
    <name type="scientific">Senna tora</name>
    <dbReference type="NCBI Taxonomy" id="362788"/>
    <lineage>
        <taxon>Eukaryota</taxon>
        <taxon>Viridiplantae</taxon>
        <taxon>Streptophyta</taxon>
        <taxon>Embryophyta</taxon>
        <taxon>Tracheophyta</taxon>
        <taxon>Spermatophyta</taxon>
        <taxon>Magnoliopsida</taxon>
        <taxon>eudicotyledons</taxon>
        <taxon>Gunneridae</taxon>
        <taxon>Pentapetalae</taxon>
        <taxon>rosids</taxon>
        <taxon>fabids</taxon>
        <taxon>Fabales</taxon>
        <taxon>Fabaceae</taxon>
        <taxon>Caesalpinioideae</taxon>
        <taxon>Cassia clade</taxon>
        <taxon>Senna</taxon>
    </lineage>
</organism>
<accession>A0A835CAY2</accession>
<keyword evidence="3" id="KW-1185">Reference proteome</keyword>
<dbReference type="SUPFAM" id="SSF56219">
    <property type="entry name" value="DNase I-like"/>
    <property type="match status" value="1"/>
</dbReference>
<dbReference type="Pfam" id="PF03372">
    <property type="entry name" value="Exo_endo_phos"/>
    <property type="match status" value="1"/>
</dbReference>
<dbReference type="Gene3D" id="3.60.10.10">
    <property type="entry name" value="Endonuclease/exonuclease/phosphatase"/>
    <property type="match status" value="1"/>
</dbReference>
<dbReference type="PANTHER" id="PTHR35218:SF9">
    <property type="entry name" value="ENDONUCLEASE_EXONUCLEASE_PHOSPHATASE DOMAIN-CONTAINING PROTEIN"/>
    <property type="match status" value="1"/>
</dbReference>
<dbReference type="InterPro" id="IPR005135">
    <property type="entry name" value="Endo/exonuclease/phosphatase"/>
</dbReference>
<evidence type="ECO:0000313" key="3">
    <source>
        <dbReference type="Proteomes" id="UP000634136"/>
    </source>
</evidence>
<keyword evidence="2" id="KW-0695">RNA-directed DNA polymerase</keyword>
<proteinExistence type="predicted"/>
<dbReference type="Proteomes" id="UP000634136">
    <property type="component" value="Unassembled WGS sequence"/>
</dbReference>
<evidence type="ECO:0000313" key="2">
    <source>
        <dbReference type="EMBL" id="KAF7835215.1"/>
    </source>
</evidence>
<dbReference type="GO" id="GO:0003964">
    <property type="term" value="F:RNA-directed DNA polymerase activity"/>
    <property type="evidence" value="ECO:0007669"/>
    <property type="project" value="UniProtKB-KW"/>
</dbReference>
<sequence>MVAKIMSNLVGDVSRKGGVKEKPPDSCRKKEVVVHENGLFDVMDIDDRAIVQTLETRRSGAKAEETIKKIGLDGWFKRDPMGYSGGIWILWRKDRVVVDVVKEHHQFVHVKLNYGGNRFFYCSCVYGSLESYNREELWSELGSIGRSMDGPWIVGGDVNAYRTCDEKVRGVKERLDRVFANLEWSMDFKEAEVIHLFSRKSDHKSMLLRLRREGKKKKLVRPFRFLVAWSTDPRLNDFLEDSWDDSKGWCLASKEFIDKDKLWKEYKRVLEQEELLWCQKARVNWLKHGNRNSKFCHASTVIKRRRNRVNMLKKKDGDWVKEDDILKDMAVNYYENLFIGEVDKDVE</sequence>
<dbReference type="EMBL" id="JAAIUW010000004">
    <property type="protein sequence ID" value="KAF7835215.1"/>
    <property type="molecule type" value="Genomic_DNA"/>
</dbReference>
<name>A0A835CAY2_9FABA</name>
<dbReference type="AlphaFoldDB" id="A0A835CAY2"/>
<dbReference type="PANTHER" id="PTHR35218">
    <property type="entry name" value="RNASE H DOMAIN-CONTAINING PROTEIN"/>
    <property type="match status" value="1"/>
</dbReference>
<dbReference type="OrthoDB" id="1922870at2759"/>
<evidence type="ECO:0000259" key="1">
    <source>
        <dbReference type="Pfam" id="PF03372"/>
    </source>
</evidence>
<keyword evidence="2" id="KW-0808">Transferase</keyword>